<proteinExistence type="predicted"/>
<accession>A0A0G4GNW5</accession>
<dbReference type="EMBL" id="CDMZ01001397">
    <property type="protein sequence ID" value="CEM31977.1"/>
    <property type="molecule type" value="Genomic_DNA"/>
</dbReference>
<name>A0A0G4GNW5_9ALVE</name>
<organism evidence="1">
    <name type="scientific">Chromera velia CCMP2878</name>
    <dbReference type="NCBI Taxonomy" id="1169474"/>
    <lineage>
        <taxon>Eukaryota</taxon>
        <taxon>Sar</taxon>
        <taxon>Alveolata</taxon>
        <taxon>Colpodellida</taxon>
        <taxon>Chromeraceae</taxon>
        <taxon>Chromera</taxon>
    </lineage>
</organism>
<gene>
    <name evidence="1" type="ORF">Cvel_22726</name>
</gene>
<protein>
    <submittedName>
        <fullName evidence="1">Uncharacterized protein</fullName>
    </submittedName>
</protein>
<reference evidence="1" key="1">
    <citation type="submission" date="2014-11" db="EMBL/GenBank/DDBJ databases">
        <authorList>
            <person name="Otto D Thomas"/>
            <person name="Naeem Raeece"/>
        </authorList>
    </citation>
    <scope>NUCLEOTIDE SEQUENCE</scope>
</reference>
<dbReference type="VEuPathDB" id="CryptoDB:Cvel_22726"/>
<dbReference type="PhylomeDB" id="A0A0G4GNW5"/>
<dbReference type="AlphaFoldDB" id="A0A0G4GNW5"/>
<evidence type="ECO:0000313" key="1">
    <source>
        <dbReference type="EMBL" id="CEM31977.1"/>
    </source>
</evidence>
<sequence length="441" mass="47783">MPKWNTVGVRRRVKGDFSWRFKSDCMDREVTGGVGGDGALRRSERLASGRRGVLICSDKLSEFLVVRRRITVAMVSRGGTAFSRAACLSAVGGFGGGGGSLSTGNGGERGIISGPTNTAIFIFRSLLLLLLSKKRMSDNQLRALSVCENDLLSICSLFPICGVLGVGRAVFNANVDRLCELKGWSIRKIKDTRSKMFHLPLADFPPFSRFYRSVMREWWREASIGGSLGVVVLPARLYNLQQALDNSYSVYGGEGDDVNGGGGTEESVDATCTDGSACPCRSLGIMYGLDCLDGHVCSLLSLSPRLRSALSLPSNFSATSKLWPRYGGWKGVRKGLLSFLSYVNALRGGLVGQGCRGRVSVSAAAWADLQCHWLFMLEVYRLGPKLPEKGSAVVKAMKAALVITPVDRAKGDLAFLCRRMYIACMCRAFFADAAYVRLTPT</sequence>